<reference evidence="1" key="1">
    <citation type="submission" date="2018-02" db="EMBL/GenBank/DDBJ databases">
        <title>Rhizophora mucronata_Transcriptome.</title>
        <authorList>
            <person name="Meera S.P."/>
            <person name="Sreeshan A."/>
            <person name="Augustine A."/>
        </authorList>
    </citation>
    <scope>NUCLEOTIDE SEQUENCE</scope>
    <source>
        <tissue evidence="1">Leaf</tissue>
    </source>
</reference>
<sequence>MMLMMSLVGALLLKQRQEWINTKPFIYDAVRSETQFIRLVLTGKGLFVCFSGNSERNKRDAGWFSQ</sequence>
<evidence type="ECO:0000313" key="1">
    <source>
        <dbReference type="EMBL" id="MBX63007.1"/>
    </source>
</evidence>
<accession>A0A2P2Q7U1</accession>
<dbReference type="AlphaFoldDB" id="A0A2P2Q7U1"/>
<protein>
    <submittedName>
        <fullName evidence="1">Uncharacterized protein LOC103961440</fullName>
    </submittedName>
</protein>
<dbReference type="EMBL" id="GGEC01082523">
    <property type="protein sequence ID" value="MBX63007.1"/>
    <property type="molecule type" value="Transcribed_RNA"/>
</dbReference>
<organism evidence="1">
    <name type="scientific">Rhizophora mucronata</name>
    <name type="common">Asiatic mangrove</name>
    <dbReference type="NCBI Taxonomy" id="61149"/>
    <lineage>
        <taxon>Eukaryota</taxon>
        <taxon>Viridiplantae</taxon>
        <taxon>Streptophyta</taxon>
        <taxon>Embryophyta</taxon>
        <taxon>Tracheophyta</taxon>
        <taxon>Spermatophyta</taxon>
        <taxon>Magnoliopsida</taxon>
        <taxon>eudicotyledons</taxon>
        <taxon>Gunneridae</taxon>
        <taxon>Pentapetalae</taxon>
        <taxon>rosids</taxon>
        <taxon>fabids</taxon>
        <taxon>Malpighiales</taxon>
        <taxon>Rhizophoraceae</taxon>
        <taxon>Rhizophora</taxon>
    </lineage>
</organism>
<proteinExistence type="predicted"/>
<name>A0A2P2Q7U1_RHIMU</name>